<evidence type="ECO:0000313" key="1">
    <source>
        <dbReference type="EMBL" id="MBS7230972.1"/>
    </source>
</evidence>
<dbReference type="RefSeq" id="WP_213297422.1">
    <property type="nucleotide sequence ID" value="NZ_JAGYVZ010000005.1"/>
</dbReference>
<dbReference type="Proteomes" id="UP000722625">
    <property type="component" value="Unassembled WGS sequence"/>
</dbReference>
<name>A0ABS5P9I6_9FLAO</name>
<gene>
    <name evidence="1" type="ORF">KHA90_08045</name>
</gene>
<keyword evidence="2" id="KW-1185">Reference proteome</keyword>
<sequence length="228" mass="25307">MKNYLVCTALVLCAACSTDENLNESQSYTNDQSQSNTIQVKAGNNLNPFDRAGIEFYDKLNSYYNSIGYPASNEDFEAQMLFLAQKPTGDRSLNKSVITITPEMIVAILADPEVKLVELIEASSLSVEVKNSLYGFVFDLVNRQQTDYEDVYSFIISYEAAVIADSSLQTDEKDTILKVSAISRYSLYAEARKDRDWETAVTNKKGSLDYSGGEITLAALAVLFESLL</sequence>
<comment type="caution">
    <text evidence="1">The sequence shown here is derived from an EMBL/GenBank/DDBJ whole genome shotgun (WGS) entry which is preliminary data.</text>
</comment>
<protein>
    <recommendedName>
        <fullName evidence="3">DUF4136 domain-containing protein</fullName>
    </recommendedName>
</protein>
<evidence type="ECO:0008006" key="3">
    <source>
        <dbReference type="Google" id="ProtNLM"/>
    </source>
</evidence>
<accession>A0ABS5P9I6</accession>
<reference evidence="1 2" key="1">
    <citation type="journal article" date="2018" name="Int. J. Syst. Evol. Microbiol.">
        <title>Flavobacterium chryseum sp. nov. and Flavobacterium psychroterrae sp. nov., novel environmental bacteria isolated from Antarctica.</title>
        <authorList>
            <person name="Kralova S."/>
            <person name="Svec P."/>
            <person name="Busse H.J."/>
            <person name="Stankova E."/>
            <person name="Vaczi P."/>
            <person name="Sedlacek I."/>
        </authorList>
    </citation>
    <scope>NUCLEOTIDE SEQUENCE [LARGE SCALE GENOMIC DNA]</scope>
    <source>
        <strain evidence="1 2">CCM 8827</strain>
    </source>
</reference>
<proteinExistence type="predicted"/>
<dbReference type="EMBL" id="JAGYVZ010000005">
    <property type="protein sequence ID" value="MBS7230972.1"/>
    <property type="molecule type" value="Genomic_DNA"/>
</dbReference>
<evidence type="ECO:0000313" key="2">
    <source>
        <dbReference type="Proteomes" id="UP000722625"/>
    </source>
</evidence>
<organism evidence="1 2">
    <name type="scientific">Flavobacterium psychroterrae</name>
    <dbReference type="NCBI Taxonomy" id="2133767"/>
    <lineage>
        <taxon>Bacteria</taxon>
        <taxon>Pseudomonadati</taxon>
        <taxon>Bacteroidota</taxon>
        <taxon>Flavobacteriia</taxon>
        <taxon>Flavobacteriales</taxon>
        <taxon>Flavobacteriaceae</taxon>
        <taxon>Flavobacterium</taxon>
    </lineage>
</organism>